<organism evidence="2 3">
    <name type="scientific">Mycena rosella</name>
    <name type="common">Pink bonnet</name>
    <name type="synonym">Agaricus rosellus</name>
    <dbReference type="NCBI Taxonomy" id="1033263"/>
    <lineage>
        <taxon>Eukaryota</taxon>
        <taxon>Fungi</taxon>
        <taxon>Dikarya</taxon>
        <taxon>Basidiomycota</taxon>
        <taxon>Agaricomycotina</taxon>
        <taxon>Agaricomycetes</taxon>
        <taxon>Agaricomycetidae</taxon>
        <taxon>Agaricales</taxon>
        <taxon>Marasmiineae</taxon>
        <taxon>Mycenaceae</taxon>
        <taxon>Mycena</taxon>
    </lineage>
</organism>
<accession>A0AAD7G1C7</accession>
<feature type="region of interest" description="Disordered" evidence="1">
    <location>
        <begin position="83"/>
        <end position="115"/>
    </location>
</feature>
<comment type="caution">
    <text evidence="2">The sequence shown here is derived from an EMBL/GenBank/DDBJ whole genome shotgun (WGS) entry which is preliminary data.</text>
</comment>
<evidence type="ECO:0000313" key="3">
    <source>
        <dbReference type="Proteomes" id="UP001221757"/>
    </source>
</evidence>
<name>A0AAD7G1C7_MYCRO</name>
<proteinExistence type="predicted"/>
<dbReference type="AlphaFoldDB" id="A0AAD7G1C7"/>
<evidence type="ECO:0000313" key="2">
    <source>
        <dbReference type="EMBL" id="KAJ7648507.1"/>
    </source>
</evidence>
<sequence>MTSLADPSLKPLKQVQMSKVHTFNPHAVLHRALWPEDKIIHDLELDIPLKLKNLMTTRTISCFKILAGEPDTVDVDEEVEEKMDNQYASEGEEETDNEYASEEKEKADEVLAEDQEAVESEASQITYLDLVNNDAAALQDILFRNGYRRPTLIVRDEYLEQPPATSSRGSQGSASTFFPSLCVSTHACRLAGKTLGSLYFFFHLLAAGHPTFYLDARSGLAHYFDRDGVYLCDQALCHALPTSILRAAWVIVDLGMATTWNPPILVLAAKSVLITASPSEPRMRQARNHVPAMAWYMKPWTMAEISAFTSVSCAERKWADPWMNTSTTGAIVEGLFHSALTEPDPERIVDCSDIWGFKTVKRTLVLFGNATDFSPESHEPAALRERPMYLRPNSLSFAAVDAIILADVVVYIQSSLSNSHTFVLCTIADIKSHLAKFFPNISKLKQVYCLLGLDEPKVQKFVDSAYTKVCAARKQVAKRRRGTTPTGGFARISTDALDWLKLMEVEGVVYDMEKHTLKKLIPSQLN</sequence>
<dbReference type="Proteomes" id="UP001221757">
    <property type="component" value="Unassembled WGS sequence"/>
</dbReference>
<reference evidence="2" key="1">
    <citation type="submission" date="2023-03" db="EMBL/GenBank/DDBJ databases">
        <title>Massive genome expansion in bonnet fungi (Mycena s.s.) driven by repeated elements and novel gene families across ecological guilds.</title>
        <authorList>
            <consortium name="Lawrence Berkeley National Laboratory"/>
            <person name="Harder C.B."/>
            <person name="Miyauchi S."/>
            <person name="Viragh M."/>
            <person name="Kuo A."/>
            <person name="Thoen E."/>
            <person name="Andreopoulos B."/>
            <person name="Lu D."/>
            <person name="Skrede I."/>
            <person name="Drula E."/>
            <person name="Henrissat B."/>
            <person name="Morin E."/>
            <person name="Kohler A."/>
            <person name="Barry K."/>
            <person name="LaButti K."/>
            <person name="Morin E."/>
            <person name="Salamov A."/>
            <person name="Lipzen A."/>
            <person name="Mereny Z."/>
            <person name="Hegedus B."/>
            <person name="Baldrian P."/>
            <person name="Stursova M."/>
            <person name="Weitz H."/>
            <person name="Taylor A."/>
            <person name="Grigoriev I.V."/>
            <person name="Nagy L.G."/>
            <person name="Martin F."/>
            <person name="Kauserud H."/>
        </authorList>
    </citation>
    <scope>NUCLEOTIDE SEQUENCE</scope>
    <source>
        <strain evidence="2">CBHHK067</strain>
    </source>
</reference>
<keyword evidence="3" id="KW-1185">Reference proteome</keyword>
<feature type="compositionally biased region" description="Acidic residues" evidence="1">
    <location>
        <begin position="90"/>
        <end position="100"/>
    </location>
</feature>
<gene>
    <name evidence="2" type="ORF">B0H17DRAFT_1215607</name>
</gene>
<evidence type="ECO:0000256" key="1">
    <source>
        <dbReference type="SAM" id="MobiDB-lite"/>
    </source>
</evidence>
<dbReference type="EMBL" id="JARKIE010000378">
    <property type="protein sequence ID" value="KAJ7648507.1"/>
    <property type="molecule type" value="Genomic_DNA"/>
</dbReference>
<protein>
    <submittedName>
        <fullName evidence="2">Uncharacterized protein</fullName>
    </submittedName>
</protein>